<evidence type="ECO:0000256" key="1">
    <source>
        <dbReference type="ARBA" id="ARBA00010311"/>
    </source>
</evidence>
<gene>
    <name evidence="3" type="ORF">GSTENG00016505001</name>
</gene>
<dbReference type="InterPro" id="IPR026161">
    <property type="entry name" value="FAM178"/>
</dbReference>
<reference evidence="3" key="2">
    <citation type="submission" date="2004-02" db="EMBL/GenBank/DDBJ databases">
        <authorList>
            <consortium name="Genoscope"/>
            <consortium name="Whitehead Institute Centre for Genome Research"/>
        </authorList>
    </citation>
    <scope>NUCLEOTIDE SEQUENCE</scope>
</reference>
<sequence>MDITASLKRAREIEEQLLTACREDLLKIAEYEKPEEINTEQQVDDIIRSEGTINRDQASFPEHNYTNMLKYLSYCMTLCPRAYSDEELLLLLTVVNKVSLDTRLILQPSVALHPLQYKILYNIRNWTAMLSELRPYLPLMRPSLLLERLPKLKSNEKDTATLDQEKEVQLLCSMLDTHIKCDIRESGKCLYRSKVSPDCVHSHIFIFDTDKKLCSPDKFRAL</sequence>
<dbReference type="InterPro" id="IPR044276">
    <property type="entry name" value="CANIN_dom"/>
</dbReference>
<dbReference type="KEGG" id="tng:GSTEN00016505G001"/>
<accession>Q4SKX8</accession>
<name>Q4SKX8_TETNG</name>
<proteinExistence type="inferred from homology"/>
<organism evidence="3">
    <name type="scientific">Tetraodon nigroviridis</name>
    <name type="common">Spotted green pufferfish</name>
    <name type="synonym">Chelonodon nigroviridis</name>
    <dbReference type="NCBI Taxonomy" id="99883"/>
    <lineage>
        <taxon>Eukaryota</taxon>
        <taxon>Metazoa</taxon>
        <taxon>Chordata</taxon>
        <taxon>Craniata</taxon>
        <taxon>Vertebrata</taxon>
        <taxon>Euteleostomi</taxon>
        <taxon>Actinopterygii</taxon>
        <taxon>Neopterygii</taxon>
        <taxon>Teleostei</taxon>
        <taxon>Neoteleostei</taxon>
        <taxon>Acanthomorphata</taxon>
        <taxon>Eupercaria</taxon>
        <taxon>Tetraodontiformes</taxon>
        <taxon>Tetradontoidea</taxon>
        <taxon>Tetraodontidae</taxon>
        <taxon>Tetraodon</taxon>
    </lineage>
</organism>
<dbReference type="OrthoDB" id="6158547at2759"/>
<comment type="caution">
    <text evidence="3">The sequence shown here is derived from an EMBL/GenBank/DDBJ whole genome shotgun (WGS) entry which is preliminary data.</text>
</comment>
<dbReference type="EMBL" id="CAAE01014563">
    <property type="protein sequence ID" value="CAF98704.1"/>
    <property type="molecule type" value="Genomic_DNA"/>
</dbReference>
<reference evidence="3" key="1">
    <citation type="journal article" date="2004" name="Nature">
        <title>Genome duplication in the teleost fish Tetraodon nigroviridis reveals the early vertebrate proto-karyotype.</title>
        <authorList>
            <person name="Jaillon O."/>
            <person name="Aury J.-M."/>
            <person name="Brunet F."/>
            <person name="Petit J.-L."/>
            <person name="Stange-Thomann N."/>
            <person name="Mauceli E."/>
            <person name="Bouneau L."/>
            <person name="Fischer C."/>
            <person name="Ozouf-Costaz C."/>
            <person name="Bernot A."/>
            <person name="Nicaud S."/>
            <person name="Jaffe D."/>
            <person name="Fisher S."/>
            <person name="Lutfalla G."/>
            <person name="Dossat C."/>
            <person name="Segurens B."/>
            <person name="Dasilva C."/>
            <person name="Salanoubat M."/>
            <person name="Levy M."/>
            <person name="Boudet N."/>
            <person name="Castellano S."/>
            <person name="Anthouard V."/>
            <person name="Jubin C."/>
            <person name="Castelli V."/>
            <person name="Katinka M."/>
            <person name="Vacherie B."/>
            <person name="Biemont C."/>
            <person name="Skalli Z."/>
            <person name="Cattolico L."/>
            <person name="Poulain J."/>
            <person name="De Berardinis V."/>
            <person name="Cruaud C."/>
            <person name="Duprat S."/>
            <person name="Brottier P."/>
            <person name="Coutanceau J.-P."/>
            <person name="Gouzy J."/>
            <person name="Parra G."/>
            <person name="Lardier G."/>
            <person name="Chapple C."/>
            <person name="McKernan K.J."/>
            <person name="McEwan P."/>
            <person name="Bosak S."/>
            <person name="Kellis M."/>
            <person name="Volff J.-N."/>
            <person name="Guigo R."/>
            <person name="Zody M.C."/>
            <person name="Mesirov J."/>
            <person name="Lindblad-Toh K."/>
            <person name="Birren B."/>
            <person name="Nusbaum C."/>
            <person name="Kahn D."/>
            <person name="Robinson-Rechavi M."/>
            <person name="Laudet V."/>
            <person name="Schachter V."/>
            <person name="Quetier F."/>
            <person name="Saurin W."/>
            <person name="Scarpelli C."/>
            <person name="Wincker P."/>
            <person name="Lander E.S."/>
            <person name="Weissenbach J."/>
            <person name="Roest Crollius H."/>
        </authorList>
    </citation>
    <scope>NUCLEOTIDE SEQUENCE [LARGE SCALE GENOMIC DNA]</scope>
</reference>
<dbReference type="Pfam" id="PF14816">
    <property type="entry name" value="CANIN"/>
    <property type="match status" value="1"/>
</dbReference>
<comment type="similarity">
    <text evidence="1">Belongs to the FAM178 family.</text>
</comment>
<evidence type="ECO:0000259" key="2">
    <source>
        <dbReference type="Pfam" id="PF14816"/>
    </source>
</evidence>
<feature type="domain" description="Coiled-coil SMC6 And NSE5 INteracting (CANIN)" evidence="2">
    <location>
        <begin position="52"/>
        <end position="133"/>
    </location>
</feature>
<dbReference type="PANTHER" id="PTHR16046:SF9">
    <property type="entry name" value="SMC5-SMC6 COMPLEX LOCALIZATION FACTOR PROTEIN 2"/>
    <property type="match status" value="1"/>
</dbReference>
<dbReference type="PANTHER" id="PTHR16046">
    <property type="entry name" value="SMC5-SMC6 COMPLEX LOCALIZATION FACTOR 2"/>
    <property type="match status" value="1"/>
</dbReference>
<dbReference type="AlphaFoldDB" id="Q4SKX8"/>
<evidence type="ECO:0000313" key="3">
    <source>
        <dbReference type="EMBL" id="CAF98704.1"/>
    </source>
</evidence>
<protein>
    <submittedName>
        <fullName evidence="3">(spotted green pufferfish) hypothetical protein</fullName>
    </submittedName>
</protein>